<dbReference type="EMBL" id="JBHRYO010000002">
    <property type="protein sequence ID" value="MFC3757550.1"/>
    <property type="molecule type" value="Genomic_DNA"/>
</dbReference>
<gene>
    <name evidence="1" type="ORF">ACFONJ_16345</name>
</gene>
<dbReference type="RefSeq" id="WP_290298755.1">
    <property type="nucleotide sequence ID" value="NZ_JAUFQR010000001.1"/>
</dbReference>
<dbReference type="Proteomes" id="UP001595735">
    <property type="component" value="Unassembled WGS sequence"/>
</dbReference>
<comment type="caution">
    <text evidence="1">The sequence shown here is derived from an EMBL/GenBank/DDBJ whole genome shotgun (WGS) entry which is preliminary data.</text>
</comment>
<sequence length="139" mass="15863">MYSISKKINIGKKASLQKDRFINNETLPAASAQFTCCECGHENTVEISPYQSGFPIFQIYHENKVLSKPELLKNGMVTETSQRMQYYGELTINDLPTLYFGTRCTSCSTPYFCVFGYGEKQPGLEVLQISGIWEYQEQE</sequence>
<organism evidence="1 2">
    <name type="scientific">Chryseobacterium tructae</name>
    <dbReference type="NCBI Taxonomy" id="1037380"/>
    <lineage>
        <taxon>Bacteria</taxon>
        <taxon>Pseudomonadati</taxon>
        <taxon>Bacteroidota</taxon>
        <taxon>Flavobacteriia</taxon>
        <taxon>Flavobacteriales</taxon>
        <taxon>Weeksellaceae</taxon>
        <taxon>Chryseobacterium group</taxon>
        <taxon>Chryseobacterium</taxon>
    </lineage>
</organism>
<evidence type="ECO:0000313" key="2">
    <source>
        <dbReference type="Proteomes" id="UP001595735"/>
    </source>
</evidence>
<accession>A0ABV7XXK1</accession>
<protein>
    <submittedName>
        <fullName evidence="1">Uncharacterized protein</fullName>
    </submittedName>
</protein>
<evidence type="ECO:0000313" key="1">
    <source>
        <dbReference type="EMBL" id="MFC3757550.1"/>
    </source>
</evidence>
<proteinExistence type="predicted"/>
<keyword evidence="2" id="KW-1185">Reference proteome</keyword>
<name>A0ABV7XXK1_9FLAO</name>
<reference evidence="2" key="1">
    <citation type="journal article" date="2019" name="Int. J. Syst. Evol. Microbiol.">
        <title>The Global Catalogue of Microorganisms (GCM) 10K type strain sequencing project: providing services to taxonomists for standard genome sequencing and annotation.</title>
        <authorList>
            <consortium name="The Broad Institute Genomics Platform"/>
            <consortium name="The Broad Institute Genome Sequencing Center for Infectious Disease"/>
            <person name="Wu L."/>
            <person name="Ma J."/>
        </authorList>
    </citation>
    <scope>NUCLEOTIDE SEQUENCE [LARGE SCALE GENOMIC DNA]</scope>
    <source>
        <strain evidence="2">CECT 7798</strain>
    </source>
</reference>